<dbReference type="PANTHER" id="PTHR39594:SF1">
    <property type="entry name" value="PROTEIN YCHQ"/>
    <property type="match status" value="1"/>
</dbReference>
<dbReference type="PANTHER" id="PTHR39594">
    <property type="entry name" value="PROTEIN YCHQ"/>
    <property type="match status" value="1"/>
</dbReference>
<dbReference type="Proteomes" id="UP000661077">
    <property type="component" value="Unassembled WGS sequence"/>
</dbReference>
<keyword evidence="3" id="KW-1185">Reference proteome</keyword>
<organism evidence="2 3">
    <name type="scientific">Steroidobacter gossypii</name>
    <dbReference type="NCBI Taxonomy" id="2805490"/>
    <lineage>
        <taxon>Bacteria</taxon>
        <taxon>Pseudomonadati</taxon>
        <taxon>Pseudomonadota</taxon>
        <taxon>Gammaproteobacteria</taxon>
        <taxon>Steroidobacterales</taxon>
        <taxon>Steroidobacteraceae</taxon>
        <taxon>Steroidobacter</taxon>
    </lineage>
</organism>
<evidence type="ECO:0000256" key="1">
    <source>
        <dbReference type="SAM" id="Phobius"/>
    </source>
</evidence>
<feature type="transmembrane region" description="Helical" evidence="1">
    <location>
        <begin position="44"/>
        <end position="64"/>
    </location>
</feature>
<keyword evidence="1" id="KW-0812">Transmembrane</keyword>
<feature type="transmembrane region" description="Helical" evidence="1">
    <location>
        <begin position="102"/>
        <end position="122"/>
    </location>
</feature>
<keyword evidence="1" id="KW-0472">Membrane</keyword>
<protein>
    <submittedName>
        <fullName evidence="2">SirB2 family protein</fullName>
    </submittedName>
</protein>
<gene>
    <name evidence="2" type="ORF">JM946_01460</name>
</gene>
<dbReference type="EMBL" id="JAEVLS010000001">
    <property type="protein sequence ID" value="MBM0103387.1"/>
    <property type="molecule type" value="Genomic_DNA"/>
</dbReference>
<comment type="caution">
    <text evidence="2">The sequence shown here is derived from an EMBL/GenBank/DDBJ whole genome shotgun (WGS) entry which is preliminary data.</text>
</comment>
<feature type="transmembrane region" description="Helical" evidence="1">
    <location>
        <begin position="12"/>
        <end position="32"/>
    </location>
</feature>
<evidence type="ECO:0000313" key="2">
    <source>
        <dbReference type="EMBL" id="MBM0103387.1"/>
    </source>
</evidence>
<feature type="transmembrane region" description="Helical" evidence="1">
    <location>
        <begin position="70"/>
        <end position="90"/>
    </location>
</feature>
<dbReference type="RefSeq" id="WP_203165363.1">
    <property type="nucleotide sequence ID" value="NZ_JAEVLS010000001.1"/>
</dbReference>
<proteinExistence type="predicted"/>
<reference evidence="2 3" key="1">
    <citation type="journal article" date="2021" name="Int. J. Syst. Evol. Microbiol.">
        <title>Steroidobacter gossypii sp. nov., isolated from soil of cotton cropping field.</title>
        <authorList>
            <person name="Huang R."/>
            <person name="Yang S."/>
            <person name="Zhen C."/>
            <person name="Liu W."/>
        </authorList>
    </citation>
    <scope>NUCLEOTIDE SEQUENCE [LARGE SCALE GENOMIC DNA]</scope>
    <source>
        <strain evidence="2 3">S1-65</strain>
    </source>
</reference>
<dbReference type="Pfam" id="PF04247">
    <property type="entry name" value="SirB"/>
    <property type="match status" value="1"/>
</dbReference>
<evidence type="ECO:0000313" key="3">
    <source>
        <dbReference type="Proteomes" id="UP000661077"/>
    </source>
</evidence>
<name>A0ABS1WQZ5_9GAMM</name>
<keyword evidence="1" id="KW-1133">Transmembrane helix</keyword>
<sequence length="152" mass="16338">MIEFYPQIKAIHIAAVTASGLLFLVRGAALHTGMSWPMAAPVRYLSYIVDTALLAAAITLVATLHQYPLVHSWLTVKVLLLVAYILLGTFALKRGSTRTIRVLCWVAALLVYAFIISVARAHHPAGLFASSLAGQAEPRGTTNTSQVAASRI</sequence>
<accession>A0ABS1WQZ5</accession>
<dbReference type="InterPro" id="IPR007360">
    <property type="entry name" value="SirB"/>
</dbReference>